<dbReference type="RefSeq" id="WP_159792180.1">
    <property type="nucleotide sequence ID" value="NZ_WTYM01000029.1"/>
</dbReference>
<dbReference type="OrthoDB" id="116979at2"/>
<protein>
    <submittedName>
        <fullName evidence="3">DUF2092 domain-containing protein</fullName>
    </submittedName>
</protein>
<comment type="caution">
    <text evidence="3">The sequence shown here is derived from an EMBL/GenBank/DDBJ whole genome shotgun (WGS) entry which is preliminary data.</text>
</comment>
<proteinExistence type="predicted"/>
<dbReference type="Proteomes" id="UP000433652">
    <property type="component" value="Unassembled WGS sequence"/>
</dbReference>
<dbReference type="InterPro" id="IPR029046">
    <property type="entry name" value="LolA/LolB/LppX"/>
</dbReference>
<evidence type="ECO:0000256" key="2">
    <source>
        <dbReference type="SAM" id="SignalP"/>
    </source>
</evidence>
<accession>A0A6I4SSP7</accession>
<feature type="chain" id="PRO_5026158382" evidence="2">
    <location>
        <begin position="20"/>
        <end position="252"/>
    </location>
</feature>
<dbReference type="SUPFAM" id="SSF89392">
    <property type="entry name" value="Prokaryotic lipoproteins and lipoprotein localization factors"/>
    <property type="match status" value="1"/>
</dbReference>
<evidence type="ECO:0000313" key="4">
    <source>
        <dbReference type="Proteomes" id="UP000433652"/>
    </source>
</evidence>
<feature type="signal peptide" evidence="2">
    <location>
        <begin position="1"/>
        <end position="19"/>
    </location>
</feature>
<keyword evidence="1 2" id="KW-0732">Signal</keyword>
<keyword evidence="4" id="KW-1185">Reference proteome</keyword>
<name>A0A6I4SSP7_9SPHN</name>
<reference evidence="3 4" key="1">
    <citation type="submission" date="2019-12" db="EMBL/GenBank/DDBJ databases">
        <title>Genomic-based taxomic classification of the family Erythrobacteraceae.</title>
        <authorList>
            <person name="Xu L."/>
        </authorList>
    </citation>
    <scope>NUCLEOTIDE SEQUENCE [LARGE SCALE GENOMIC DNA]</scope>
    <source>
        <strain evidence="3 4">MCCC 1K01500</strain>
    </source>
</reference>
<organism evidence="3 4">
    <name type="scientific">Croceibacterium salegens</name>
    <dbReference type="NCBI Taxonomy" id="1737568"/>
    <lineage>
        <taxon>Bacteria</taxon>
        <taxon>Pseudomonadati</taxon>
        <taxon>Pseudomonadota</taxon>
        <taxon>Alphaproteobacteria</taxon>
        <taxon>Sphingomonadales</taxon>
        <taxon>Erythrobacteraceae</taxon>
        <taxon>Croceibacterium</taxon>
    </lineage>
</organism>
<sequence length="252" mass="28148">MKRTLIAALLMASAAPAMGQSSQPQAQDDPARVEAVTALDELSARLRTLDQFEVNVNATTEEVFTNGEKLQFLNQVRYVVDRPDKLYVSVRSDRKYRRIYYNGSNLTVTAPTTAYYATVPMTGSIHDLLVKANDQFGIDVPLEDLFLWGIDGVPKPVLTEAFLVGFAQIGDYATDQYFYRTAGVDWQIWIGRDDKLPYRMVITNTDDPAQPTYSASLTWNLAPNESGDPFTFTPSSDYKLVPLRPDQLASAN</sequence>
<dbReference type="AlphaFoldDB" id="A0A6I4SSP7"/>
<evidence type="ECO:0000256" key="1">
    <source>
        <dbReference type="ARBA" id="ARBA00022729"/>
    </source>
</evidence>
<evidence type="ECO:0000313" key="3">
    <source>
        <dbReference type="EMBL" id="MXO58569.1"/>
    </source>
</evidence>
<dbReference type="InterPro" id="IPR019207">
    <property type="entry name" value="DUF2092"/>
</dbReference>
<dbReference type="EMBL" id="WTYM01000029">
    <property type="protein sequence ID" value="MXO58569.1"/>
    <property type="molecule type" value="Genomic_DNA"/>
</dbReference>
<dbReference type="Pfam" id="PF09865">
    <property type="entry name" value="DUF2092"/>
    <property type="match status" value="1"/>
</dbReference>
<gene>
    <name evidence="3" type="ORF">GRI89_03305</name>
</gene>